<feature type="domain" description="Zona occludens toxin N-terminal" evidence="1">
    <location>
        <begin position="113"/>
        <end position="196"/>
    </location>
</feature>
<name>A0A644ZQ88_9ZZZZ</name>
<sequence>MLNLITGKQRSGKSYCVVSMMIDYLRSCKRPIYTNLPINPDSLCHVACGGRLRNPALYHSYMLRMHVFVSFSGRSRANFVTFKKKNPDFVKLYHSTFDRKRISGNLLIPCGNDNYMIRQFWRYTQTNSIVFLDEVYEIFGSIDQLKHGKEARKEMLSYAKQHGHFKDDLFLITHDPADIDKIIRKSLNKQYVIQNSKYKNIFEHKALKGLRWPIQFFIVKGYEYGERESQDRYNVFPKQSIFNCYNSFNVSDFLA</sequence>
<dbReference type="Pfam" id="PF05707">
    <property type="entry name" value="Zot"/>
    <property type="match status" value="1"/>
</dbReference>
<dbReference type="InterPro" id="IPR027417">
    <property type="entry name" value="P-loop_NTPase"/>
</dbReference>
<reference evidence="2" key="1">
    <citation type="submission" date="2019-08" db="EMBL/GenBank/DDBJ databases">
        <authorList>
            <person name="Kucharzyk K."/>
            <person name="Murdoch R.W."/>
            <person name="Higgins S."/>
            <person name="Loffler F."/>
        </authorList>
    </citation>
    <scope>NUCLEOTIDE SEQUENCE</scope>
</reference>
<evidence type="ECO:0000313" key="2">
    <source>
        <dbReference type="EMBL" id="MPM43022.1"/>
    </source>
</evidence>
<accession>A0A644ZQ88</accession>
<proteinExistence type="predicted"/>
<dbReference type="Gene3D" id="3.40.50.300">
    <property type="entry name" value="P-loop containing nucleotide triphosphate hydrolases"/>
    <property type="match status" value="1"/>
</dbReference>
<dbReference type="EMBL" id="VSSQ01009945">
    <property type="protein sequence ID" value="MPM43022.1"/>
    <property type="molecule type" value="Genomic_DNA"/>
</dbReference>
<gene>
    <name evidence="2" type="ORF">SDC9_89694</name>
</gene>
<organism evidence="2">
    <name type="scientific">bioreactor metagenome</name>
    <dbReference type="NCBI Taxonomy" id="1076179"/>
    <lineage>
        <taxon>unclassified sequences</taxon>
        <taxon>metagenomes</taxon>
        <taxon>ecological metagenomes</taxon>
    </lineage>
</organism>
<dbReference type="InterPro" id="IPR008900">
    <property type="entry name" value="Zot_N"/>
</dbReference>
<protein>
    <recommendedName>
        <fullName evidence="1">Zona occludens toxin N-terminal domain-containing protein</fullName>
    </recommendedName>
</protein>
<dbReference type="AlphaFoldDB" id="A0A644ZQ88"/>
<comment type="caution">
    <text evidence="2">The sequence shown here is derived from an EMBL/GenBank/DDBJ whole genome shotgun (WGS) entry which is preliminary data.</text>
</comment>
<evidence type="ECO:0000259" key="1">
    <source>
        <dbReference type="Pfam" id="PF05707"/>
    </source>
</evidence>